<evidence type="ECO:0000313" key="4">
    <source>
        <dbReference type="Proteomes" id="UP001596481"/>
    </source>
</evidence>
<feature type="compositionally biased region" description="Basic and acidic residues" evidence="2">
    <location>
        <begin position="10"/>
        <end position="20"/>
    </location>
</feature>
<dbReference type="AlphaFoldDB" id="A0ABD5ZCV8"/>
<dbReference type="EMBL" id="JBHTAA010000002">
    <property type="protein sequence ID" value="MFC7203061.1"/>
    <property type="molecule type" value="Genomic_DNA"/>
</dbReference>
<evidence type="ECO:0000256" key="1">
    <source>
        <dbReference type="ARBA" id="ARBA00005437"/>
    </source>
</evidence>
<dbReference type="Gene3D" id="2.40.160.200">
    <property type="entry name" value="LURP1-related"/>
    <property type="match status" value="1"/>
</dbReference>
<comment type="caution">
    <text evidence="3">The sequence shown here is derived from an EMBL/GenBank/DDBJ whole genome shotgun (WGS) entry which is preliminary data.</text>
</comment>
<organism evidence="3 4">
    <name type="scientific">Haloferax namakaokahaiae</name>
    <dbReference type="NCBI Taxonomy" id="1748331"/>
    <lineage>
        <taxon>Archaea</taxon>
        <taxon>Methanobacteriati</taxon>
        <taxon>Methanobacteriota</taxon>
        <taxon>Stenosarchaea group</taxon>
        <taxon>Halobacteria</taxon>
        <taxon>Halobacteriales</taxon>
        <taxon>Haloferacaceae</taxon>
        <taxon>Haloferax</taxon>
    </lineage>
</organism>
<keyword evidence="4" id="KW-1185">Reference proteome</keyword>
<dbReference type="InterPro" id="IPR007612">
    <property type="entry name" value="LOR"/>
</dbReference>
<feature type="region of interest" description="Disordered" evidence="2">
    <location>
        <begin position="1"/>
        <end position="29"/>
    </location>
</feature>
<dbReference type="SUPFAM" id="SSF54518">
    <property type="entry name" value="Tubby C-terminal domain-like"/>
    <property type="match status" value="1"/>
</dbReference>
<gene>
    <name evidence="3" type="ORF">ACFQJC_06020</name>
</gene>
<comment type="similarity">
    <text evidence="1">Belongs to the LOR family.</text>
</comment>
<accession>A0ABD5ZCV8</accession>
<reference evidence="3 4" key="1">
    <citation type="journal article" date="2019" name="Int. J. Syst. Evol. Microbiol.">
        <title>The Global Catalogue of Microorganisms (GCM) 10K type strain sequencing project: providing services to taxonomists for standard genome sequencing and annotation.</title>
        <authorList>
            <consortium name="The Broad Institute Genomics Platform"/>
            <consortium name="The Broad Institute Genome Sequencing Center for Infectious Disease"/>
            <person name="Wu L."/>
            <person name="Ma J."/>
        </authorList>
    </citation>
    <scope>NUCLEOTIDE SEQUENCE [LARGE SCALE GENOMIC DNA]</scope>
    <source>
        <strain evidence="3 4">DSM 29988</strain>
    </source>
</reference>
<name>A0ABD5ZCV8_9EURY</name>
<proteinExistence type="inferred from homology"/>
<evidence type="ECO:0000313" key="3">
    <source>
        <dbReference type="EMBL" id="MFC7203061.1"/>
    </source>
</evidence>
<dbReference type="InterPro" id="IPR025659">
    <property type="entry name" value="Tubby-like_C"/>
</dbReference>
<dbReference type="InterPro" id="IPR038595">
    <property type="entry name" value="LOR_sf"/>
</dbReference>
<dbReference type="Pfam" id="PF04525">
    <property type="entry name" value="LOR"/>
    <property type="match status" value="1"/>
</dbReference>
<dbReference type="RefSeq" id="WP_390222376.1">
    <property type="nucleotide sequence ID" value="NZ_JBHTAA010000002.1"/>
</dbReference>
<sequence length="192" mass="22106">MVRRANAPTRRAERRAERQDRRARRQGGNREWERYRMTQRLVSIGDDYFVENAVGEQVFVIDGKALRLRKTLKMTDRRTGDEYVIKERVARVMDTMTVRKNGRRAAAVKKAMVTPLRERFTVLVPGGENLKIRGNIVDHEYQFTRGGMPVAAVSKQWFRMRDNYGIEVAPGEDAGVIIACAVALDMMEHPAR</sequence>
<evidence type="ECO:0000256" key="2">
    <source>
        <dbReference type="SAM" id="MobiDB-lite"/>
    </source>
</evidence>
<protein>
    <submittedName>
        <fullName evidence="3">LURP-one-related/scramblase family protein</fullName>
    </submittedName>
</protein>
<dbReference type="Proteomes" id="UP001596481">
    <property type="component" value="Unassembled WGS sequence"/>
</dbReference>